<sequence length="327" mass="38123">MKKKRVFDLVNCPADRPILCDAADETVLYPLWCVAEEEDCYNEPFNASPSDLIMKQFNRRHKYDQKDVYAWADNSCWLDSSMVSLFAYGNSPLENRLRAVVGENRLPPHEQAALVELVRAIDIMREEGIRGDQYCARLKQSLLLLGLGPTEKRGKDDPNNFIYELSGLLDYKPNQHVSRRVVKSSETEPEKKKPRIRVRKVSTLMRDIILRDPGSALSLQRVVGDSETRGEQLIFYISRSERVDRTVVNAPEYLETPVTREIYRLVSFMVFLRDMSHWIAYVWNSQDDTWYRYNDIETAANRFVQVDDEEADRMRALASVYVYFKVQ</sequence>
<proteinExistence type="predicted"/>
<protein>
    <recommendedName>
        <fullName evidence="2">USP domain-containing protein</fullName>
    </recommendedName>
</protein>
<dbReference type="AlphaFoldDB" id="X0YWL1"/>
<evidence type="ECO:0008006" key="2">
    <source>
        <dbReference type="Google" id="ProtNLM"/>
    </source>
</evidence>
<dbReference type="EMBL" id="BART01006278">
    <property type="protein sequence ID" value="GAG60595.1"/>
    <property type="molecule type" value="Genomic_DNA"/>
</dbReference>
<accession>X0YWL1</accession>
<evidence type="ECO:0000313" key="1">
    <source>
        <dbReference type="EMBL" id="GAG60595.1"/>
    </source>
</evidence>
<dbReference type="CDD" id="cd02257">
    <property type="entry name" value="Peptidase_C19"/>
    <property type="match status" value="1"/>
</dbReference>
<organism evidence="1">
    <name type="scientific">marine sediment metagenome</name>
    <dbReference type="NCBI Taxonomy" id="412755"/>
    <lineage>
        <taxon>unclassified sequences</taxon>
        <taxon>metagenomes</taxon>
        <taxon>ecological metagenomes</taxon>
    </lineage>
</organism>
<gene>
    <name evidence="1" type="ORF">S01H4_14310</name>
</gene>
<comment type="caution">
    <text evidence="1">The sequence shown here is derived from an EMBL/GenBank/DDBJ whole genome shotgun (WGS) entry which is preliminary data.</text>
</comment>
<reference evidence="1" key="1">
    <citation type="journal article" date="2014" name="Front. Microbiol.">
        <title>High frequency of phylogenetically diverse reductive dehalogenase-homologous genes in deep subseafloor sedimentary metagenomes.</title>
        <authorList>
            <person name="Kawai M."/>
            <person name="Futagami T."/>
            <person name="Toyoda A."/>
            <person name="Takaki Y."/>
            <person name="Nishi S."/>
            <person name="Hori S."/>
            <person name="Arai W."/>
            <person name="Tsubouchi T."/>
            <person name="Morono Y."/>
            <person name="Uchiyama I."/>
            <person name="Ito T."/>
            <person name="Fujiyama A."/>
            <person name="Inagaki F."/>
            <person name="Takami H."/>
        </authorList>
    </citation>
    <scope>NUCLEOTIDE SEQUENCE</scope>
    <source>
        <strain evidence="1">Expedition CK06-06</strain>
    </source>
</reference>
<name>X0YWL1_9ZZZZ</name>